<evidence type="ECO:0000259" key="2">
    <source>
        <dbReference type="PROSITE" id="PS50263"/>
    </source>
</evidence>
<dbReference type="RefSeq" id="WP_127707320.1">
    <property type="nucleotide sequence ID" value="NZ_SACK01000009.1"/>
</dbReference>
<name>A0A437MKN7_9SPHI</name>
<keyword evidence="4" id="KW-1185">Reference proteome</keyword>
<feature type="domain" description="CN hydrolase" evidence="2">
    <location>
        <begin position="1"/>
        <end position="245"/>
    </location>
</feature>
<sequence>MKIALASPPYPKNIADGLFHLETLTKEAAAQQAVIICFPETYLPGYPMPGFEPEKSSPENMEAALQKVCEIAAQNNIAIIVPMDWYTPEGVLNLAYVISAGGEILGYQTKNQLDPSEDDIWIPGTKRQLFEVNGLKFGITICHEGFRYPESVRWAAREGAHVVFHPHFGGNDTEGTKLTEWGNMQNPYYEKAMMMRALENTIYFASVNNATRYPESATSIIAPDGTLVAHQPYGQPGVLVVDIDLQKATGYLAKRFKPQLYI</sequence>
<dbReference type="Gene3D" id="3.60.110.10">
    <property type="entry name" value="Carbon-nitrogen hydrolase"/>
    <property type="match status" value="1"/>
</dbReference>
<evidence type="ECO:0000256" key="1">
    <source>
        <dbReference type="ARBA" id="ARBA00022801"/>
    </source>
</evidence>
<comment type="caution">
    <text evidence="3">The sequence shown here is derived from an EMBL/GenBank/DDBJ whole genome shotgun (WGS) entry which is preliminary data.</text>
</comment>
<dbReference type="InterPro" id="IPR036526">
    <property type="entry name" value="C-N_Hydrolase_sf"/>
</dbReference>
<dbReference type="InterPro" id="IPR050345">
    <property type="entry name" value="Aliph_Amidase/BUP"/>
</dbReference>
<dbReference type="OrthoDB" id="9811121at2"/>
<dbReference type="PANTHER" id="PTHR43674:SF2">
    <property type="entry name" value="BETA-UREIDOPROPIONASE"/>
    <property type="match status" value="1"/>
</dbReference>
<reference evidence="3 4" key="1">
    <citation type="submission" date="2019-01" db="EMBL/GenBank/DDBJ databases">
        <authorList>
            <person name="Chen W.-M."/>
        </authorList>
    </citation>
    <scope>NUCLEOTIDE SEQUENCE [LARGE SCALE GENOMIC DNA]</scope>
    <source>
        <strain evidence="3 4">YBJ-36</strain>
    </source>
</reference>
<dbReference type="SUPFAM" id="SSF56317">
    <property type="entry name" value="Carbon-nitrogen hydrolase"/>
    <property type="match status" value="1"/>
</dbReference>
<dbReference type="AlphaFoldDB" id="A0A437MKN7"/>
<dbReference type="GO" id="GO:0016811">
    <property type="term" value="F:hydrolase activity, acting on carbon-nitrogen (but not peptide) bonds, in linear amides"/>
    <property type="evidence" value="ECO:0007669"/>
    <property type="project" value="UniProtKB-ARBA"/>
</dbReference>
<dbReference type="PROSITE" id="PS50263">
    <property type="entry name" value="CN_HYDROLASE"/>
    <property type="match status" value="1"/>
</dbReference>
<organism evidence="3 4">
    <name type="scientific">Mucilaginibacter limnophilus</name>
    <dbReference type="NCBI Taxonomy" id="1932778"/>
    <lineage>
        <taxon>Bacteria</taxon>
        <taxon>Pseudomonadati</taxon>
        <taxon>Bacteroidota</taxon>
        <taxon>Sphingobacteriia</taxon>
        <taxon>Sphingobacteriales</taxon>
        <taxon>Sphingobacteriaceae</taxon>
        <taxon>Mucilaginibacter</taxon>
    </lineage>
</organism>
<dbReference type="PANTHER" id="PTHR43674">
    <property type="entry name" value="NITRILASE C965.09-RELATED"/>
    <property type="match status" value="1"/>
</dbReference>
<gene>
    <name evidence="3" type="ORF">EOD41_17440</name>
</gene>
<dbReference type="CDD" id="cd07197">
    <property type="entry name" value="nitrilase"/>
    <property type="match status" value="1"/>
</dbReference>
<protein>
    <submittedName>
        <fullName evidence="3">Carbon-nitrogen hydrolase family protein</fullName>
    </submittedName>
</protein>
<dbReference type="InterPro" id="IPR003010">
    <property type="entry name" value="C-N_Hydrolase"/>
</dbReference>
<dbReference type="EMBL" id="SACK01000009">
    <property type="protein sequence ID" value="RVT98155.1"/>
    <property type="molecule type" value="Genomic_DNA"/>
</dbReference>
<dbReference type="Pfam" id="PF00795">
    <property type="entry name" value="CN_hydrolase"/>
    <property type="match status" value="1"/>
</dbReference>
<accession>A0A437MKN7</accession>
<dbReference type="Proteomes" id="UP000282759">
    <property type="component" value="Unassembled WGS sequence"/>
</dbReference>
<evidence type="ECO:0000313" key="4">
    <source>
        <dbReference type="Proteomes" id="UP000282759"/>
    </source>
</evidence>
<evidence type="ECO:0000313" key="3">
    <source>
        <dbReference type="EMBL" id="RVT98155.1"/>
    </source>
</evidence>
<proteinExistence type="predicted"/>
<keyword evidence="1 3" id="KW-0378">Hydrolase</keyword>